<keyword evidence="2" id="KW-1185">Reference proteome</keyword>
<protein>
    <submittedName>
        <fullName evidence="1">Uncharacterized protein</fullName>
    </submittedName>
</protein>
<reference evidence="1 2" key="1">
    <citation type="submission" date="2023-01" db="EMBL/GenBank/DDBJ databases">
        <title>Analysis of 21 Apiospora genomes using comparative genomics revels a genus with tremendous synthesis potential of carbohydrate active enzymes and secondary metabolites.</title>
        <authorList>
            <person name="Sorensen T."/>
        </authorList>
    </citation>
    <scope>NUCLEOTIDE SEQUENCE [LARGE SCALE GENOMIC DNA]</scope>
    <source>
        <strain evidence="1 2">CBS 83171</strain>
    </source>
</reference>
<name>A0ABR1TJL2_9PEZI</name>
<sequence length="176" mass="19973">MTNLPSWAANWSNESRWLNAYALRGFDLACSTREKLEGNGVWFRDTKQGQGSQRAMVLQGKRRIKTGWFSRHVCYAEDTRSNATPCVIEGMTDFNRMDPTFILLEMYPGVAALLSKLQVGEEDGELYEFNQVCAHAKTRGEVAEIVNRWSEVVVTGGTKHDEIADYLDAPQTFIVW</sequence>
<evidence type="ECO:0000313" key="2">
    <source>
        <dbReference type="Proteomes" id="UP001446871"/>
    </source>
</evidence>
<gene>
    <name evidence="1" type="ORF">PG996_013983</name>
</gene>
<comment type="caution">
    <text evidence="1">The sequence shown here is derived from an EMBL/GenBank/DDBJ whole genome shotgun (WGS) entry which is preliminary data.</text>
</comment>
<organism evidence="1 2">
    <name type="scientific">Apiospora saccharicola</name>
    <dbReference type="NCBI Taxonomy" id="335842"/>
    <lineage>
        <taxon>Eukaryota</taxon>
        <taxon>Fungi</taxon>
        <taxon>Dikarya</taxon>
        <taxon>Ascomycota</taxon>
        <taxon>Pezizomycotina</taxon>
        <taxon>Sordariomycetes</taxon>
        <taxon>Xylariomycetidae</taxon>
        <taxon>Amphisphaeriales</taxon>
        <taxon>Apiosporaceae</taxon>
        <taxon>Apiospora</taxon>
    </lineage>
</organism>
<dbReference type="EMBL" id="JAQQWM010000009">
    <property type="protein sequence ID" value="KAK8045919.1"/>
    <property type="molecule type" value="Genomic_DNA"/>
</dbReference>
<dbReference type="Proteomes" id="UP001446871">
    <property type="component" value="Unassembled WGS sequence"/>
</dbReference>
<proteinExistence type="predicted"/>
<evidence type="ECO:0000313" key="1">
    <source>
        <dbReference type="EMBL" id="KAK8045919.1"/>
    </source>
</evidence>
<accession>A0ABR1TJL2</accession>